<gene>
    <name evidence="1" type="ORF">CSKR_114208</name>
</gene>
<reference evidence="1 2" key="2">
    <citation type="journal article" date="2021" name="Genomics">
        <title>High-quality reference genome for Clonorchis sinensis.</title>
        <authorList>
            <person name="Young N.D."/>
            <person name="Stroehlein A.J."/>
            <person name="Kinkar L."/>
            <person name="Wang T."/>
            <person name="Sohn W.M."/>
            <person name="Chang B.C.H."/>
            <person name="Kaur P."/>
            <person name="Weisz D."/>
            <person name="Dudchenko O."/>
            <person name="Aiden E.L."/>
            <person name="Korhonen P.K."/>
            <person name="Gasser R.B."/>
        </authorList>
    </citation>
    <scope>NUCLEOTIDE SEQUENCE [LARGE SCALE GENOMIC DNA]</scope>
    <source>
        <strain evidence="1">Cs-k2</strain>
    </source>
</reference>
<evidence type="ECO:0000313" key="1">
    <source>
        <dbReference type="EMBL" id="KAG5446257.1"/>
    </source>
</evidence>
<sequence>MLTRQTTPPQYAARDRLVSNPDSANWRRSRTEKKRMGMDPALAYHKYSKVSTLSDTQAIWIETENKSADEIGQQTYLAASPTKQSRACVDPISGSLLLRGIFEMALVALDTFYN</sequence>
<name>A0A419Q7A8_CLOSI</name>
<dbReference type="EMBL" id="NIRI02000056">
    <property type="protein sequence ID" value="KAG5446257.1"/>
    <property type="molecule type" value="Genomic_DNA"/>
</dbReference>
<comment type="caution">
    <text evidence="1">The sequence shown here is derived from an EMBL/GenBank/DDBJ whole genome shotgun (WGS) entry which is preliminary data.</text>
</comment>
<protein>
    <submittedName>
        <fullName evidence="1">Uncharacterized protein</fullName>
    </submittedName>
</protein>
<evidence type="ECO:0000313" key="2">
    <source>
        <dbReference type="Proteomes" id="UP000286415"/>
    </source>
</evidence>
<dbReference type="InParanoid" id="A0A419Q7A8"/>
<reference evidence="1 2" key="1">
    <citation type="journal article" date="2018" name="Biotechnol. Adv.">
        <title>Improved genomic resources and new bioinformatic workflow for the carcinogenic parasite Clonorchis sinensis: Biotechnological implications.</title>
        <authorList>
            <person name="Wang D."/>
            <person name="Korhonen P.K."/>
            <person name="Gasser R.B."/>
            <person name="Young N.D."/>
        </authorList>
    </citation>
    <scope>NUCLEOTIDE SEQUENCE [LARGE SCALE GENOMIC DNA]</scope>
    <source>
        <strain evidence="1">Cs-k2</strain>
    </source>
</reference>
<dbReference type="Proteomes" id="UP000286415">
    <property type="component" value="Unassembled WGS sequence"/>
</dbReference>
<dbReference type="AlphaFoldDB" id="A0A419Q7A8"/>
<accession>A0A419Q7A8</accession>
<organism evidence="1 2">
    <name type="scientific">Clonorchis sinensis</name>
    <name type="common">Chinese liver fluke</name>
    <dbReference type="NCBI Taxonomy" id="79923"/>
    <lineage>
        <taxon>Eukaryota</taxon>
        <taxon>Metazoa</taxon>
        <taxon>Spiralia</taxon>
        <taxon>Lophotrochozoa</taxon>
        <taxon>Platyhelminthes</taxon>
        <taxon>Trematoda</taxon>
        <taxon>Digenea</taxon>
        <taxon>Opisthorchiida</taxon>
        <taxon>Opisthorchiata</taxon>
        <taxon>Opisthorchiidae</taxon>
        <taxon>Clonorchis</taxon>
    </lineage>
</organism>
<proteinExistence type="predicted"/>
<keyword evidence="2" id="KW-1185">Reference proteome</keyword>